<feature type="domain" description="HTH tetR-type" evidence="3">
    <location>
        <begin position="16"/>
        <end position="76"/>
    </location>
</feature>
<feature type="DNA-binding region" description="H-T-H motif" evidence="2">
    <location>
        <begin position="39"/>
        <end position="58"/>
    </location>
</feature>
<dbReference type="PANTHER" id="PTHR30055">
    <property type="entry name" value="HTH-TYPE TRANSCRIPTIONAL REGULATOR RUTR"/>
    <property type="match status" value="1"/>
</dbReference>
<reference evidence="4 5" key="1">
    <citation type="submission" date="2018-02" db="EMBL/GenBank/DDBJ databases">
        <title>Whole genome sequencing of endophytic bacterium.</title>
        <authorList>
            <person name="Eedara R."/>
            <person name="Podile A.R."/>
        </authorList>
    </citation>
    <scope>NUCLEOTIDE SEQUENCE [LARGE SCALE GENOMIC DNA]</scope>
    <source>
        <strain evidence="4 5">RP1T</strain>
    </source>
</reference>
<dbReference type="Pfam" id="PF09209">
    <property type="entry name" value="CecR_C"/>
    <property type="match status" value="1"/>
</dbReference>
<dbReference type="PRINTS" id="PR00455">
    <property type="entry name" value="HTHTETR"/>
</dbReference>
<dbReference type="SUPFAM" id="SSF46689">
    <property type="entry name" value="Homeodomain-like"/>
    <property type="match status" value="1"/>
</dbReference>
<dbReference type="GO" id="GO:0003700">
    <property type="term" value="F:DNA-binding transcription factor activity"/>
    <property type="evidence" value="ECO:0007669"/>
    <property type="project" value="TreeGrafter"/>
</dbReference>
<comment type="caution">
    <text evidence="4">The sequence shown here is derived from an EMBL/GenBank/DDBJ whole genome shotgun (WGS) entry which is preliminary data.</text>
</comment>
<dbReference type="Proteomes" id="UP000237682">
    <property type="component" value="Unassembled WGS sequence"/>
</dbReference>
<dbReference type="EMBL" id="PUEJ01000005">
    <property type="protein sequence ID" value="PRH86589.1"/>
    <property type="molecule type" value="Genomic_DNA"/>
</dbReference>
<evidence type="ECO:0000313" key="5">
    <source>
        <dbReference type="Proteomes" id="UP000237682"/>
    </source>
</evidence>
<dbReference type="Gene3D" id="1.10.357.10">
    <property type="entry name" value="Tetracycline Repressor, domain 2"/>
    <property type="match status" value="1"/>
</dbReference>
<dbReference type="InterPro" id="IPR015292">
    <property type="entry name" value="Tscrpt_reg_YbiH_C"/>
</dbReference>
<dbReference type="SUPFAM" id="SSF48498">
    <property type="entry name" value="Tetracyclin repressor-like, C-terminal domain"/>
    <property type="match status" value="1"/>
</dbReference>
<evidence type="ECO:0000313" key="4">
    <source>
        <dbReference type="EMBL" id="PRH86589.1"/>
    </source>
</evidence>
<evidence type="ECO:0000259" key="3">
    <source>
        <dbReference type="PROSITE" id="PS50977"/>
    </source>
</evidence>
<dbReference type="Pfam" id="PF00440">
    <property type="entry name" value="TetR_N"/>
    <property type="match status" value="1"/>
</dbReference>
<dbReference type="GO" id="GO:0000976">
    <property type="term" value="F:transcription cis-regulatory region binding"/>
    <property type="evidence" value="ECO:0007669"/>
    <property type="project" value="TreeGrafter"/>
</dbReference>
<dbReference type="InterPro" id="IPR009057">
    <property type="entry name" value="Homeodomain-like_sf"/>
</dbReference>
<dbReference type="Gene3D" id="1.10.10.60">
    <property type="entry name" value="Homeodomain-like"/>
    <property type="match status" value="1"/>
</dbReference>
<gene>
    <name evidence="4" type="ORF">C5L14_14765</name>
</gene>
<keyword evidence="5" id="KW-1185">Reference proteome</keyword>
<name>A0A2S9QB69_9HYPH</name>
<proteinExistence type="predicted"/>
<sequence length="232" mass="24581">MVKKQSSSPAPNGRGDATREKLLDASIGVFGRYGFDGASTRMLADAAGVNLQAITYYFGSKEGLYVATADHIAGLISSHVGGLGGRIRARLAEAAGGGEAIDRYEAQAFLTELTQTMATLFIGPISEPLARFLIREQMEPTEAFERIFAQVMKPMLEAATALVGIVLGENGASRPVRLRTLSLLGGLMVFRVAHAAVKRHLAWDAIGADEVETVRRHAGELVAALAAEGGRS</sequence>
<dbReference type="InterPro" id="IPR050109">
    <property type="entry name" value="HTH-type_TetR-like_transc_reg"/>
</dbReference>
<protein>
    <submittedName>
        <fullName evidence="4">DUF1956 domain-containing protein</fullName>
    </submittedName>
</protein>
<evidence type="ECO:0000256" key="1">
    <source>
        <dbReference type="ARBA" id="ARBA00023125"/>
    </source>
</evidence>
<dbReference type="RefSeq" id="WP_105862819.1">
    <property type="nucleotide sequence ID" value="NZ_PUEJ01000005.1"/>
</dbReference>
<evidence type="ECO:0000256" key="2">
    <source>
        <dbReference type="PROSITE-ProRule" id="PRU00335"/>
    </source>
</evidence>
<organism evidence="4 5">
    <name type="scientific">Labrys okinawensis</name>
    <dbReference type="NCBI Taxonomy" id="346911"/>
    <lineage>
        <taxon>Bacteria</taxon>
        <taxon>Pseudomonadati</taxon>
        <taxon>Pseudomonadota</taxon>
        <taxon>Alphaproteobacteria</taxon>
        <taxon>Hyphomicrobiales</taxon>
        <taxon>Xanthobacteraceae</taxon>
        <taxon>Labrys</taxon>
    </lineage>
</organism>
<accession>A0A2S9QB69</accession>
<dbReference type="AlphaFoldDB" id="A0A2S9QB69"/>
<dbReference type="PROSITE" id="PS50977">
    <property type="entry name" value="HTH_TETR_2"/>
    <property type="match status" value="1"/>
</dbReference>
<dbReference type="InterPro" id="IPR001647">
    <property type="entry name" value="HTH_TetR"/>
</dbReference>
<dbReference type="InterPro" id="IPR036271">
    <property type="entry name" value="Tet_transcr_reg_TetR-rel_C_sf"/>
</dbReference>
<dbReference type="OrthoDB" id="2356263at2"/>
<dbReference type="PANTHER" id="PTHR30055:SF146">
    <property type="entry name" value="HTH-TYPE TRANSCRIPTIONAL DUAL REGULATOR CECR"/>
    <property type="match status" value="1"/>
</dbReference>
<keyword evidence="1 2" id="KW-0238">DNA-binding</keyword>